<evidence type="ECO:0000313" key="1">
    <source>
        <dbReference type="EMBL" id="MBB5987441.1"/>
    </source>
</evidence>
<gene>
    <name evidence="1" type="ORF">HNP60_003415</name>
</gene>
<proteinExistence type="predicted"/>
<dbReference type="EMBL" id="JACHKA010000001">
    <property type="protein sequence ID" value="MBB5987441.1"/>
    <property type="molecule type" value="Genomic_DNA"/>
</dbReference>
<evidence type="ECO:0000313" key="2">
    <source>
        <dbReference type="Proteomes" id="UP001138540"/>
    </source>
</evidence>
<protein>
    <submittedName>
        <fullName evidence="1">Uncharacterized protein</fullName>
    </submittedName>
</protein>
<comment type="caution">
    <text evidence="1">The sequence shown here is derived from an EMBL/GenBank/DDBJ whole genome shotgun (WGS) entry which is preliminary data.</text>
</comment>
<sequence>MIGIYDLATGVLECVVTSTDGYDLTGKGTAEAPEDYDGAACNYLFEGGAFIPNLSLLTQRLLAKIDQEAGAVRERFITVIPGQETTYKEKEGQARAWLTAADPDPEDPAYGMLAREAEECGISISEVAASSVAMADYWRPINERIEARRRGRKEAVKAATTVAAKEAAAIVDWESILP</sequence>
<keyword evidence="2" id="KW-1185">Reference proteome</keyword>
<reference evidence="1 2" key="1">
    <citation type="submission" date="2020-08" db="EMBL/GenBank/DDBJ databases">
        <title>Exploring microbial biodiversity for novel pathways involved in the catabolism of aromatic compounds derived from lignin.</title>
        <authorList>
            <person name="Elkins J."/>
        </authorList>
    </citation>
    <scope>NUCLEOTIDE SEQUENCE [LARGE SCALE GENOMIC DNA]</scope>
    <source>
        <strain evidence="1 2">B1D3A</strain>
    </source>
</reference>
<dbReference type="Proteomes" id="UP001138540">
    <property type="component" value="Unassembled WGS sequence"/>
</dbReference>
<name>A0ABR6NK01_9SPHN</name>
<dbReference type="RefSeq" id="WP_184155982.1">
    <property type="nucleotide sequence ID" value="NZ_JACHKA010000001.1"/>
</dbReference>
<organism evidence="1 2">
    <name type="scientific">Sphingobium lignivorans</name>
    <dbReference type="NCBI Taxonomy" id="2735886"/>
    <lineage>
        <taxon>Bacteria</taxon>
        <taxon>Pseudomonadati</taxon>
        <taxon>Pseudomonadota</taxon>
        <taxon>Alphaproteobacteria</taxon>
        <taxon>Sphingomonadales</taxon>
        <taxon>Sphingomonadaceae</taxon>
        <taxon>Sphingobium</taxon>
    </lineage>
</organism>
<accession>A0ABR6NK01</accession>